<evidence type="ECO:0000256" key="5">
    <source>
        <dbReference type="ARBA" id="ARBA00010617"/>
    </source>
</evidence>
<evidence type="ECO:0000256" key="3">
    <source>
        <dbReference type="ARBA" id="ARBA00004174"/>
    </source>
</evidence>
<evidence type="ECO:0000256" key="13">
    <source>
        <dbReference type="ARBA" id="ARBA00023136"/>
    </source>
</evidence>
<accession>A0A194PNP6</accession>
<evidence type="ECO:0000256" key="8">
    <source>
        <dbReference type="ARBA" id="ARBA00022824"/>
    </source>
</evidence>
<comment type="function">
    <text evidence="2">May be involved in the metabolism of insect hormones and in the breakdown of synthetic insecticides.</text>
</comment>
<keyword evidence="8" id="KW-0256">Endoplasmic reticulum</keyword>
<dbReference type="EMBL" id="KQ459597">
    <property type="protein sequence ID" value="KPI94937.1"/>
    <property type="molecule type" value="Genomic_DNA"/>
</dbReference>
<evidence type="ECO:0000313" key="17">
    <source>
        <dbReference type="Proteomes" id="UP000053268"/>
    </source>
</evidence>
<keyword evidence="13" id="KW-0472">Membrane</keyword>
<evidence type="ECO:0000256" key="9">
    <source>
        <dbReference type="ARBA" id="ARBA00022848"/>
    </source>
</evidence>
<keyword evidence="12 15" id="KW-0503">Monooxygenase</keyword>
<evidence type="ECO:0000256" key="11">
    <source>
        <dbReference type="ARBA" id="ARBA00023004"/>
    </source>
</evidence>
<dbReference type="PRINTS" id="PR00385">
    <property type="entry name" value="P450"/>
</dbReference>
<dbReference type="PRINTS" id="PR00463">
    <property type="entry name" value="EP450I"/>
</dbReference>
<comment type="cofactor">
    <cofactor evidence="1 14">
        <name>heme</name>
        <dbReference type="ChEBI" id="CHEBI:30413"/>
    </cofactor>
</comment>
<organism evidence="16 17">
    <name type="scientific">Papilio xuthus</name>
    <name type="common">Asian swallowtail butterfly</name>
    <dbReference type="NCBI Taxonomy" id="66420"/>
    <lineage>
        <taxon>Eukaryota</taxon>
        <taxon>Metazoa</taxon>
        <taxon>Ecdysozoa</taxon>
        <taxon>Arthropoda</taxon>
        <taxon>Hexapoda</taxon>
        <taxon>Insecta</taxon>
        <taxon>Pterygota</taxon>
        <taxon>Neoptera</taxon>
        <taxon>Endopterygota</taxon>
        <taxon>Lepidoptera</taxon>
        <taxon>Glossata</taxon>
        <taxon>Ditrysia</taxon>
        <taxon>Papilionoidea</taxon>
        <taxon>Papilionidae</taxon>
        <taxon>Papilioninae</taxon>
        <taxon>Papilio</taxon>
    </lineage>
</organism>
<dbReference type="SUPFAM" id="SSF48264">
    <property type="entry name" value="Cytochrome P450"/>
    <property type="match status" value="1"/>
</dbReference>
<dbReference type="InterPro" id="IPR001128">
    <property type="entry name" value="Cyt_P450"/>
</dbReference>
<keyword evidence="17" id="KW-1185">Reference proteome</keyword>
<dbReference type="InterPro" id="IPR002401">
    <property type="entry name" value="Cyt_P450_E_grp-I"/>
</dbReference>
<evidence type="ECO:0000256" key="1">
    <source>
        <dbReference type="ARBA" id="ARBA00001971"/>
    </source>
</evidence>
<evidence type="ECO:0000313" key="16">
    <source>
        <dbReference type="EMBL" id="KPI94937.1"/>
    </source>
</evidence>
<evidence type="ECO:0000256" key="2">
    <source>
        <dbReference type="ARBA" id="ARBA00003690"/>
    </source>
</evidence>
<name>A0A194PNP6_PAPXU</name>
<dbReference type="Gene3D" id="1.10.630.10">
    <property type="entry name" value="Cytochrome P450"/>
    <property type="match status" value="1"/>
</dbReference>
<dbReference type="Proteomes" id="UP000053268">
    <property type="component" value="Unassembled WGS sequence"/>
</dbReference>
<comment type="similarity">
    <text evidence="5 15">Belongs to the cytochrome P450 family.</text>
</comment>
<dbReference type="AlphaFoldDB" id="A0A194PNP6"/>
<dbReference type="Pfam" id="PF00067">
    <property type="entry name" value="p450"/>
    <property type="match status" value="1"/>
</dbReference>
<evidence type="ECO:0000256" key="12">
    <source>
        <dbReference type="ARBA" id="ARBA00023033"/>
    </source>
</evidence>
<dbReference type="STRING" id="66420.A0A194PNP6"/>
<reference evidence="16 17" key="1">
    <citation type="journal article" date="2015" name="Nat. Commun.">
        <title>Outbred genome sequencing and CRISPR/Cas9 gene editing in butterflies.</title>
        <authorList>
            <person name="Li X."/>
            <person name="Fan D."/>
            <person name="Zhang W."/>
            <person name="Liu G."/>
            <person name="Zhang L."/>
            <person name="Zhao L."/>
            <person name="Fang X."/>
            <person name="Chen L."/>
            <person name="Dong Y."/>
            <person name="Chen Y."/>
            <person name="Ding Y."/>
            <person name="Zhao R."/>
            <person name="Feng M."/>
            <person name="Zhu Y."/>
            <person name="Feng Y."/>
            <person name="Jiang X."/>
            <person name="Zhu D."/>
            <person name="Xiang H."/>
            <person name="Feng X."/>
            <person name="Li S."/>
            <person name="Wang J."/>
            <person name="Zhang G."/>
            <person name="Kronforst M.R."/>
            <person name="Wang W."/>
        </authorList>
    </citation>
    <scope>NUCLEOTIDE SEQUENCE [LARGE SCALE GENOMIC DNA]</scope>
    <source>
        <strain evidence="16">Ya'a_city_454_Px</strain>
        <tissue evidence="16">Whole body</tissue>
    </source>
</reference>
<keyword evidence="10 15" id="KW-0560">Oxidoreductase</keyword>
<dbReference type="PANTHER" id="PTHR24291">
    <property type="entry name" value="CYTOCHROME P450 FAMILY 4"/>
    <property type="match status" value="1"/>
</dbReference>
<feature type="binding site" description="axial binding residue" evidence="14">
    <location>
        <position position="446"/>
    </location>
    <ligand>
        <name>heme</name>
        <dbReference type="ChEBI" id="CHEBI:30413"/>
    </ligand>
    <ligandPart>
        <name>Fe</name>
        <dbReference type="ChEBI" id="CHEBI:18248"/>
    </ligandPart>
</feature>
<evidence type="ECO:0000256" key="10">
    <source>
        <dbReference type="ARBA" id="ARBA00023002"/>
    </source>
</evidence>
<evidence type="ECO:0000256" key="14">
    <source>
        <dbReference type="PIRSR" id="PIRSR602401-1"/>
    </source>
</evidence>
<dbReference type="GO" id="GO:0005506">
    <property type="term" value="F:iron ion binding"/>
    <property type="evidence" value="ECO:0007669"/>
    <property type="project" value="InterPro"/>
</dbReference>
<keyword evidence="9" id="KW-0492">Microsome</keyword>
<dbReference type="GO" id="GO:0020037">
    <property type="term" value="F:heme binding"/>
    <property type="evidence" value="ECO:0007669"/>
    <property type="project" value="InterPro"/>
</dbReference>
<evidence type="ECO:0000256" key="15">
    <source>
        <dbReference type="RuleBase" id="RU000461"/>
    </source>
</evidence>
<protein>
    <submittedName>
        <fullName evidence="16">Cytochrome P450 4C1</fullName>
    </submittedName>
</protein>
<proteinExistence type="inferred from homology"/>
<evidence type="ECO:0000256" key="7">
    <source>
        <dbReference type="ARBA" id="ARBA00022723"/>
    </source>
</evidence>
<dbReference type="GO" id="GO:0016705">
    <property type="term" value="F:oxidoreductase activity, acting on paired donors, with incorporation or reduction of molecular oxygen"/>
    <property type="evidence" value="ECO:0007669"/>
    <property type="project" value="InterPro"/>
</dbReference>
<keyword evidence="7 14" id="KW-0479">Metal-binding</keyword>
<dbReference type="PANTHER" id="PTHR24291:SF189">
    <property type="entry name" value="CYTOCHROME P450 4C3-RELATED"/>
    <property type="match status" value="1"/>
</dbReference>
<evidence type="ECO:0000256" key="4">
    <source>
        <dbReference type="ARBA" id="ARBA00004406"/>
    </source>
</evidence>
<dbReference type="PROSITE" id="PS00086">
    <property type="entry name" value="CYTOCHROME_P450"/>
    <property type="match status" value="1"/>
</dbReference>
<keyword evidence="11 14" id="KW-0408">Iron</keyword>
<dbReference type="InterPro" id="IPR036396">
    <property type="entry name" value="Cyt_P450_sf"/>
</dbReference>
<dbReference type="GO" id="GO:0005789">
    <property type="term" value="C:endoplasmic reticulum membrane"/>
    <property type="evidence" value="ECO:0007669"/>
    <property type="project" value="UniProtKB-SubCell"/>
</dbReference>
<keyword evidence="6 14" id="KW-0349">Heme</keyword>
<dbReference type="InterPro" id="IPR050196">
    <property type="entry name" value="Cytochrome_P450_Monoox"/>
</dbReference>
<dbReference type="InterPro" id="IPR017972">
    <property type="entry name" value="Cyt_P450_CS"/>
</dbReference>
<gene>
    <name evidence="16" type="ORF">RR46_11941</name>
</gene>
<sequence length="544" mass="62407">MLFFLLYFAAILFIVHIIFNYNKRAALIRKIPGLKDHFIVGNALEGVKSPVDLFRFGRELAKKHNGIYRFWCFPIGAVFIYNPDDIEIILTSMKYHEKSVIYKFLKPWLNDGLLLSGGSKWLDRRKILTPAFHFNILRRYLVSLNDSADRLVDTVNKIVNIEVDLVPIVSECTLQSICESAMGTKLSDDTTGKSYKTAIHELGLLLVQRFVRIYLYADFLFNLSSLAKLQNKYLSIVHNFTRNVIKERKKYVMDNGIDLSNAISDSTDDVNIYRKKRTAMLDLLILAEKDGLIDNAGIEEEVDTFMFEGHDTTAAALTYALMLIANHPDIQDKILAELNDIYCDTKRAVTMEDLNAMRYLERCIKEAIRLYPPVPFISRKLNDDVQLSNYTVPAGTLCHIHIYDLHRLESLYPNPTKFDPDRFLPENVAKRHNYAYIPFSAGPRNCIGQKFAMMQMKTAVSTILRNFKLLPVTGCSDLQFQSDLILRNSKPVICYDAIYFRGLQCTPCDMFADYDNIISIVSLKQSHPDTTKLNDRNCRASFVV</sequence>
<dbReference type="GO" id="GO:0004497">
    <property type="term" value="F:monooxygenase activity"/>
    <property type="evidence" value="ECO:0007669"/>
    <property type="project" value="UniProtKB-KW"/>
</dbReference>
<comment type="subcellular location">
    <subcellularLocation>
        <location evidence="4">Endoplasmic reticulum membrane</location>
        <topology evidence="4">Peripheral membrane protein</topology>
    </subcellularLocation>
    <subcellularLocation>
        <location evidence="3">Microsome membrane</location>
        <topology evidence="3">Peripheral membrane protein</topology>
    </subcellularLocation>
</comment>
<evidence type="ECO:0000256" key="6">
    <source>
        <dbReference type="ARBA" id="ARBA00022617"/>
    </source>
</evidence>
<dbReference type="CDD" id="cd20628">
    <property type="entry name" value="CYP4"/>
    <property type="match status" value="1"/>
</dbReference>